<protein>
    <submittedName>
        <fullName evidence="1">Putative sulfotransferase domain contining protein</fullName>
    </submittedName>
</protein>
<dbReference type="GO" id="GO:0016020">
    <property type="term" value="C:membrane"/>
    <property type="evidence" value="ECO:0007669"/>
    <property type="project" value="InterPro"/>
</dbReference>
<name>A0A6H1ZXK2_9ZZZZ</name>
<sequence length="189" mass="22494">MSTGYMLVSEFHNFAFYHIPKCGGTSIINLLKSLNISLEQIGKKHEPLSGKQISENATIFTNIRNPFHRIYSIFCERKQRSWRTEYKNVDFPEFFWEHYVKEKINEFRPIHEFLFINNKLPGNVYPVKLEKAKVAWPMIIDVYLDREIKTIPHLNSTAHGDPMEFYDKNMIGVVKYREWWAVKEYNLGL</sequence>
<reference evidence="1" key="1">
    <citation type="submission" date="2020-03" db="EMBL/GenBank/DDBJ databases">
        <title>The deep terrestrial virosphere.</title>
        <authorList>
            <person name="Holmfeldt K."/>
            <person name="Nilsson E."/>
            <person name="Simone D."/>
            <person name="Lopez-Fernandez M."/>
            <person name="Wu X."/>
            <person name="de Brujin I."/>
            <person name="Lundin D."/>
            <person name="Andersson A."/>
            <person name="Bertilsson S."/>
            <person name="Dopson M."/>
        </authorList>
    </citation>
    <scope>NUCLEOTIDE SEQUENCE</scope>
    <source>
        <strain evidence="1">TM448A02504</strain>
    </source>
</reference>
<dbReference type="InterPro" id="IPR005331">
    <property type="entry name" value="Sulfotransferase"/>
</dbReference>
<evidence type="ECO:0000313" key="1">
    <source>
        <dbReference type="EMBL" id="QJA52151.1"/>
    </source>
</evidence>
<dbReference type="EMBL" id="MT144317">
    <property type="protein sequence ID" value="QJA52151.1"/>
    <property type="molecule type" value="Genomic_DNA"/>
</dbReference>
<organism evidence="1">
    <name type="scientific">viral metagenome</name>
    <dbReference type="NCBI Taxonomy" id="1070528"/>
    <lineage>
        <taxon>unclassified sequences</taxon>
        <taxon>metagenomes</taxon>
        <taxon>organismal metagenomes</taxon>
    </lineage>
</organism>
<dbReference type="GO" id="GO:0008146">
    <property type="term" value="F:sulfotransferase activity"/>
    <property type="evidence" value="ECO:0007669"/>
    <property type="project" value="InterPro"/>
</dbReference>
<keyword evidence="1" id="KW-0808">Transferase</keyword>
<proteinExistence type="predicted"/>
<accession>A0A6H1ZXK2</accession>
<dbReference type="AlphaFoldDB" id="A0A6H1ZXK2"/>
<gene>
    <name evidence="1" type="ORF">TM448A02504_0005</name>
</gene>
<dbReference type="Pfam" id="PF03567">
    <property type="entry name" value="Sulfotransfer_2"/>
    <property type="match status" value="1"/>
</dbReference>